<comment type="caution">
    <text evidence="2">The sequence shown here is derived from an EMBL/GenBank/DDBJ whole genome shotgun (WGS) entry which is preliminary data.</text>
</comment>
<feature type="compositionally biased region" description="Polar residues" evidence="1">
    <location>
        <begin position="117"/>
        <end position="129"/>
    </location>
</feature>
<dbReference type="AlphaFoldDB" id="A0A1W0WVK7"/>
<organism evidence="2 3">
    <name type="scientific">Hypsibius exemplaris</name>
    <name type="common">Freshwater tardigrade</name>
    <dbReference type="NCBI Taxonomy" id="2072580"/>
    <lineage>
        <taxon>Eukaryota</taxon>
        <taxon>Metazoa</taxon>
        <taxon>Ecdysozoa</taxon>
        <taxon>Tardigrada</taxon>
        <taxon>Eutardigrada</taxon>
        <taxon>Parachela</taxon>
        <taxon>Hypsibioidea</taxon>
        <taxon>Hypsibiidae</taxon>
        <taxon>Hypsibius</taxon>
    </lineage>
</organism>
<feature type="compositionally biased region" description="Polar residues" evidence="1">
    <location>
        <begin position="176"/>
        <end position="186"/>
    </location>
</feature>
<feature type="compositionally biased region" description="Low complexity" evidence="1">
    <location>
        <begin position="154"/>
        <end position="163"/>
    </location>
</feature>
<gene>
    <name evidence="2" type="ORF">BV898_06651</name>
</gene>
<accession>A0A1W0WVK7</accession>
<evidence type="ECO:0000313" key="3">
    <source>
        <dbReference type="Proteomes" id="UP000192578"/>
    </source>
</evidence>
<dbReference type="Proteomes" id="UP000192578">
    <property type="component" value="Unassembled WGS sequence"/>
</dbReference>
<keyword evidence="3" id="KW-1185">Reference proteome</keyword>
<sequence length="186" mass="20266">MKNRNLFKGCLGVVQTKVLERDLSFEIDVRELARTIKDGIDFVKDKTEIVRNTPRDHFSAVFSAPLSYLYDGKPMTSDVNVDEDDDDEMATVVPLNFDEEMEKGVGVPTVKLELEQEQNLPSDRLSTSEGAFHPPSGSIVAVSKKREPLSVVIGSSGLSGVDSSKPKSNFPHAAGQASTRGTGQPK</sequence>
<protein>
    <submittedName>
        <fullName evidence="2">Uncharacterized protein</fullName>
    </submittedName>
</protein>
<reference evidence="3" key="1">
    <citation type="submission" date="2017-01" db="EMBL/GenBank/DDBJ databases">
        <title>Comparative genomics of anhydrobiosis in the tardigrade Hypsibius dujardini.</title>
        <authorList>
            <person name="Yoshida Y."/>
            <person name="Koutsovoulos G."/>
            <person name="Laetsch D."/>
            <person name="Stevens L."/>
            <person name="Kumar S."/>
            <person name="Horikawa D."/>
            <person name="Ishino K."/>
            <person name="Komine S."/>
            <person name="Tomita M."/>
            <person name="Blaxter M."/>
            <person name="Arakawa K."/>
        </authorList>
    </citation>
    <scope>NUCLEOTIDE SEQUENCE [LARGE SCALE GENOMIC DNA]</scope>
    <source>
        <strain evidence="3">Z151</strain>
    </source>
</reference>
<name>A0A1W0WVK7_HYPEX</name>
<feature type="region of interest" description="Disordered" evidence="1">
    <location>
        <begin position="154"/>
        <end position="186"/>
    </location>
</feature>
<evidence type="ECO:0000313" key="2">
    <source>
        <dbReference type="EMBL" id="OQV19226.1"/>
    </source>
</evidence>
<evidence type="ECO:0000256" key="1">
    <source>
        <dbReference type="SAM" id="MobiDB-lite"/>
    </source>
</evidence>
<feature type="region of interest" description="Disordered" evidence="1">
    <location>
        <begin position="117"/>
        <end position="138"/>
    </location>
</feature>
<dbReference type="EMBL" id="MTYJ01000041">
    <property type="protein sequence ID" value="OQV19226.1"/>
    <property type="molecule type" value="Genomic_DNA"/>
</dbReference>
<proteinExistence type="predicted"/>